<organism evidence="4">
    <name type="scientific">Albugo laibachii Nc14</name>
    <dbReference type="NCBI Taxonomy" id="890382"/>
    <lineage>
        <taxon>Eukaryota</taxon>
        <taxon>Sar</taxon>
        <taxon>Stramenopiles</taxon>
        <taxon>Oomycota</taxon>
        <taxon>Peronosporomycetes</taxon>
        <taxon>Albuginales</taxon>
        <taxon>Albuginaceae</taxon>
        <taxon>Albugo</taxon>
    </lineage>
</organism>
<evidence type="ECO:0000256" key="2">
    <source>
        <dbReference type="SAM" id="Phobius"/>
    </source>
</evidence>
<name>F0WYT2_9STRA</name>
<sequence>MRVLLLLFASIQIETLSAEKNESNNQEYTCAFRKLYEVTVQGENGIYCLVTEPCSGTIASRRNGCPTWGQKDVTGKYTLPQKSCCAKLNSSRAIGCVIPTPSTQCLSSASLSNPMKPLNINTSEIEEPVSIGNTTQMHPKQNRVVHTSGPPITPIKDDNTSSRAVEGSQAHGNAFDVDIIVYMCIGTGILLAIFLGIYLLRKGFSTGTSSSAQLWDESTSYSSVPITPKERIALTR</sequence>
<keyword evidence="2" id="KW-1133">Transmembrane helix</keyword>
<proteinExistence type="predicted"/>
<keyword evidence="3" id="KW-0732">Signal</keyword>
<evidence type="ECO:0000256" key="1">
    <source>
        <dbReference type="SAM" id="MobiDB-lite"/>
    </source>
</evidence>
<feature type="transmembrane region" description="Helical" evidence="2">
    <location>
        <begin position="179"/>
        <end position="200"/>
    </location>
</feature>
<evidence type="ECO:0000256" key="3">
    <source>
        <dbReference type="SAM" id="SignalP"/>
    </source>
</evidence>
<dbReference type="AlphaFoldDB" id="F0WYT2"/>
<dbReference type="EMBL" id="FR824441">
    <property type="protein sequence ID" value="CCA26641.1"/>
    <property type="molecule type" value="Genomic_DNA"/>
</dbReference>
<feature type="chain" id="PRO_5003261826" evidence="3">
    <location>
        <begin position="19"/>
        <end position="236"/>
    </location>
</feature>
<reference evidence="4" key="2">
    <citation type="submission" date="2011-02" db="EMBL/GenBank/DDBJ databases">
        <authorList>
            <person name="MacLean D."/>
        </authorList>
    </citation>
    <scope>NUCLEOTIDE SEQUENCE</scope>
</reference>
<keyword evidence="2" id="KW-0472">Membrane</keyword>
<accession>F0WYT2</accession>
<protein>
    <submittedName>
        <fullName evidence="4">AlNc14C398G11342 protein</fullName>
    </submittedName>
</protein>
<dbReference type="HOGENOM" id="CLU_1177209_0_0_1"/>
<evidence type="ECO:0000313" key="4">
    <source>
        <dbReference type="EMBL" id="CCA26641.1"/>
    </source>
</evidence>
<gene>
    <name evidence="4" type="primary">AlNc14C398G11342</name>
    <name evidence="4" type="ORF">ALNC14_127850</name>
</gene>
<reference evidence="4" key="1">
    <citation type="journal article" date="2011" name="PLoS Biol.">
        <title>Gene gain and loss during evolution of obligate parasitism in the white rust pathogen of Arabidopsis thaliana.</title>
        <authorList>
            <person name="Kemen E."/>
            <person name="Gardiner A."/>
            <person name="Schultz-Larsen T."/>
            <person name="Kemen A.C."/>
            <person name="Balmuth A.L."/>
            <person name="Robert-Seilaniantz A."/>
            <person name="Bailey K."/>
            <person name="Holub E."/>
            <person name="Studholme D.J."/>
            <person name="Maclean D."/>
            <person name="Jones J.D."/>
        </authorList>
    </citation>
    <scope>NUCLEOTIDE SEQUENCE</scope>
</reference>
<feature type="signal peptide" evidence="3">
    <location>
        <begin position="1"/>
        <end position="18"/>
    </location>
</feature>
<keyword evidence="2" id="KW-0812">Transmembrane</keyword>
<feature type="region of interest" description="Disordered" evidence="1">
    <location>
        <begin position="141"/>
        <end position="165"/>
    </location>
</feature>